<evidence type="ECO:0000256" key="8">
    <source>
        <dbReference type="NCBIfam" id="TIGR00188"/>
    </source>
</evidence>
<name>A0A5N7FYQ5_CAMFE</name>
<comment type="function">
    <text evidence="1 7">RNaseP catalyzes the removal of the 5'-leader sequence from pre-tRNA to produce the mature 5'-terminus. It can also cleave other RNA substrates such as 4.5S RNA. The protein component plays an auxiliary but essential role in vivo by binding to the 5'-leader sequence and broadening the substrate specificity of the ribozyme.</text>
</comment>
<dbReference type="SUPFAM" id="SSF54211">
    <property type="entry name" value="Ribosomal protein S5 domain 2-like"/>
    <property type="match status" value="1"/>
</dbReference>
<dbReference type="Gene3D" id="3.30.230.10">
    <property type="match status" value="1"/>
</dbReference>
<evidence type="ECO:0000313" key="11">
    <source>
        <dbReference type="EMBL" id="EAK0453162.1"/>
    </source>
</evidence>
<dbReference type="InterPro" id="IPR014721">
    <property type="entry name" value="Ribsml_uS5_D2-typ_fold_subgr"/>
</dbReference>
<dbReference type="PROSITE" id="PS00648">
    <property type="entry name" value="RIBONUCLEASE_P"/>
    <property type="match status" value="1"/>
</dbReference>
<accession>A0A5N7FYQ5</accession>
<sequence>MIIDRFSSISDSKEFIRVYQGAKKWHFECAVIYFLESDTTKFAAVASKKVGKAVVRNRIKRVLRSAFFNFSSELKDGIYILIAKAGLEKMPFDKVEKNLKWALKKVDSIK</sequence>
<evidence type="ECO:0000256" key="5">
    <source>
        <dbReference type="ARBA" id="ARBA00022801"/>
    </source>
</evidence>
<evidence type="ECO:0000256" key="1">
    <source>
        <dbReference type="ARBA" id="ARBA00002663"/>
    </source>
</evidence>
<comment type="similarity">
    <text evidence="7">Belongs to the RnpA family.</text>
</comment>
<evidence type="ECO:0000313" key="14">
    <source>
        <dbReference type="Proteomes" id="UP000557842"/>
    </source>
</evidence>
<dbReference type="EMBL" id="AACCXM010000005">
    <property type="protein sequence ID" value="EAK0469050.1"/>
    <property type="molecule type" value="Genomic_DNA"/>
</dbReference>
<dbReference type="GO" id="GO:0042781">
    <property type="term" value="F:3'-tRNA processing endoribonuclease activity"/>
    <property type="evidence" value="ECO:0007669"/>
    <property type="project" value="TreeGrafter"/>
</dbReference>
<keyword evidence="6 7" id="KW-0694">RNA-binding</keyword>
<dbReference type="InterPro" id="IPR000100">
    <property type="entry name" value="RNase_P"/>
</dbReference>
<comment type="catalytic activity">
    <reaction evidence="7">
        <text>Endonucleolytic cleavage of RNA, removing 5'-extranucleotides from tRNA precursor.</text>
        <dbReference type="EC" id="3.1.26.5"/>
    </reaction>
</comment>
<dbReference type="EMBL" id="AABQDW010000007">
    <property type="protein sequence ID" value="EAI5408058.1"/>
    <property type="molecule type" value="Genomic_DNA"/>
</dbReference>
<dbReference type="GO" id="GO:0001682">
    <property type="term" value="P:tRNA 5'-leader removal"/>
    <property type="evidence" value="ECO:0007669"/>
    <property type="project" value="UniProtKB-UniRule"/>
</dbReference>
<evidence type="ECO:0000313" key="10">
    <source>
        <dbReference type="EMBL" id="EAI8858653.1"/>
    </source>
</evidence>
<dbReference type="OMA" id="HFECAVI"/>
<dbReference type="GO" id="GO:0030677">
    <property type="term" value="C:ribonuclease P complex"/>
    <property type="evidence" value="ECO:0007669"/>
    <property type="project" value="TreeGrafter"/>
</dbReference>
<protein>
    <recommendedName>
        <fullName evidence="7 8">Ribonuclease P protein component</fullName>
        <shortName evidence="7">RNase P protein</shortName>
        <shortName evidence="7">RNaseP protein</shortName>
        <ecNumber evidence="7 8">3.1.26.5</ecNumber>
    </recommendedName>
    <alternativeName>
        <fullName evidence="7">Protein C5</fullName>
    </alternativeName>
</protein>
<reference evidence="11 14" key="1">
    <citation type="submission" date="2018-05" db="EMBL/GenBank/DDBJ databases">
        <authorList>
            <consortium name="PulseNet: The National Subtyping Network for Foodborne Disease Surveillance"/>
            <person name="Tarr C.L."/>
            <person name="Trees E."/>
            <person name="Katz L.S."/>
            <person name="Carleton-Romer H.A."/>
            <person name="Stroika S."/>
            <person name="Kucerova Z."/>
            <person name="Roache K.F."/>
            <person name="Sabol A.L."/>
            <person name="Besser J."/>
            <person name="Gerner-Smidt P."/>
        </authorList>
    </citation>
    <scope>NUCLEOTIDE SEQUENCE</scope>
    <source>
        <strain evidence="11">2014D-0197</strain>
        <strain evidence="9 14">2016D-0221</strain>
        <strain evidence="12">D4313</strain>
        <strain evidence="10 13">PNUSAC001503</strain>
    </source>
</reference>
<proteinExistence type="inferred from homology"/>
<dbReference type="NCBIfam" id="TIGR00188">
    <property type="entry name" value="rnpA"/>
    <property type="match status" value="1"/>
</dbReference>
<evidence type="ECO:0000256" key="7">
    <source>
        <dbReference type="HAMAP-Rule" id="MF_00227"/>
    </source>
</evidence>
<dbReference type="AlphaFoldDB" id="A0A5N7FYQ5"/>
<comment type="subunit">
    <text evidence="7">Consists of a catalytic RNA component (M1 or rnpB) and a protein subunit.</text>
</comment>
<evidence type="ECO:0000313" key="12">
    <source>
        <dbReference type="EMBL" id="EAK0469050.1"/>
    </source>
</evidence>
<keyword evidence="3 7" id="KW-0540">Nuclease</keyword>
<keyword evidence="4 7" id="KW-0255">Endonuclease</keyword>
<comment type="caution">
    <text evidence="11">The sequence shown here is derived from an EMBL/GenBank/DDBJ whole genome shotgun (WGS) entry which is preliminary data.</text>
</comment>
<evidence type="ECO:0000313" key="9">
    <source>
        <dbReference type="EMBL" id="EAI5408058.1"/>
    </source>
</evidence>
<evidence type="ECO:0000313" key="13">
    <source>
        <dbReference type="Proteomes" id="UP000535509"/>
    </source>
</evidence>
<dbReference type="GO" id="GO:0000049">
    <property type="term" value="F:tRNA binding"/>
    <property type="evidence" value="ECO:0007669"/>
    <property type="project" value="UniProtKB-UniRule"/>
</dbReference>
<evidence type="ECO:0000256" key="3">
    <source>
        <dbReference type="ARBA" id="ARBA00022722"/>
    </source>
</evidence>
<dbReference type="InterPro" id="IPR020568">
    <property type="entry name" value="Ribosomal_Su5_D2-typ_SF"/>
</dbReference>
<keyword evidence="2 7" id="KW-0819">tRNA processing</keyword>
<dbReference type="Pfam" id="PF00825">
    <property type="entry name" value="Ribonuclease_P"/>
    <property type="match status" value="1"/>
</dbReference>
<evidence type="ECO:0000256" key="4">
    <source>
        <dbReference type="ARBA" id="ARBA00022759"/>
    </source>
</evidence>
<keyword evidence="5 7" id="KW-0378">Hydrolase</keyword>
<organism evidence="11">
    <name type="scientific">Campylobacter fetus</name>
    <dbReference type="NCBI Taxonomy" id="196"/>
    <lineage>
        <taxon>Bacteria</taxon>
        <taxon>Pseudomonadati</taxon>
        <taxon>Campylobacterota</taxon>
        <taxon>Epsilonproteobacteria</taxon>
        <taxon>Campylobacterales</taxon>
        <taxon>Campylobacteraceae</taxon>
        <taxon>Campylobacter</taxon>
    </lineage>
</organism>
<dbReference type="EC" id="3.1.26.5" evidence="7 8"/>
<evidence type="ECO:0000256" key="6">
    <source>
        <dbReference type="ARBA" id="ARBA00022884"/>
    </source>
</evidence>
<dbReference type="EMBL" id="AABTCC010000004">
    <property type="protein sequence ID" value="EAI8858653.1"/>
    <property type="molecule type" value="Genomic_DNA"/>
</dbReference>
<dbReference type="PANTHER" id="PTHR33992">
    <property type="entry name" value="RIBONUCLEASE P PROTEIN COMPONENT"/>
    <property type="match status" value="1"/>
</dbReference>
<dbReference type="Proteomes" id="UP000557842">
    <property type="component" value="Unassembled WGS sequence"/>
</dbReference>
<dbReference type="GO" id="GO:0004526">
    <property type="term" value="F:ribonuclease P activity"/>
    <property type="evidence" value="ECO:0007669"/>
    <property type="project" value="UniProtKB-UniRule"/>
</dbReference>
<dbReference type="PANTHER" id="PTHR33992:SF1">
    <property type="entry name" value="RIBONUCLEASE P PROTEIN COMPONENT"/>
    <property type="match status" value="1"/>
</dbReference>
<dbReference type="Proteomes" id="UP000535509">
    <property type="component" value="Unassembled WGS sequence"/>
</dbReference>
<keyword evidence="13" id="KW-1185">Reference proteome</keyword>
<dbReference type="InterPro" id="IPR020539">
    <property type="entry name" value="RNase_P_CS"/>
</dbReference>
<dbReference type="HAMAP" id="MF_00227">
    <property type="entry name" value="RNase_P"/>
    <property type="match status" value="1"/>
</dbReference>
<dbReference type="EMBL" id="AACCXK010000008">
    <property type="protein sequence ID" value="EAK0453162.1"/>
    <property type="molecule type" value="Genomic_DNA"/>
</dbReference>
<evidence type="ECO:0000256" key="2">
    <source>
        <dbReference type="ARBA" id="ARBA00022694"/>
    </source>
</evidence>
<gene>
    <name evidence="7 11" type="primary">rnpA</name>
    <name evidence="11" type="ORF">AAH17_05755</name>
    <name evidence="12" type="ORF">AAH24_06735</name>
    <name evidence="9" type="ORF">BVH53_05015</name>
    <name evidence="10" type="ORF">CX802_02145</name>
</gene>